<feature type="transmembrane region" description="Helical" evidence="2">
    <location>
        <begin position="290"/>
        <end position="309"/>
    </location>
</feature>
<feature type="transmembrane region" description="Helical" evidence="2">
    <location>
        <begin position="341"/>
        <end position="358"/>
    </location>
</feature>
<organism evidence="4 5">
    <name type="scientific">Leucobacter luti</name>
    <dbReference type="NCBI Taxonomy" id="340320"/>
    <lineage>
        <taxon>Bacteria</taxon>
        <taxon>Bacillati</taxon>
        <taxon>Actinomycetota</taxon>
        <taxon>Actinomycetes</taxon>
        <taxon>Micrococcales</taxon>
        <taxon>Microbacteriaceae</taxon>
        <taxon>Leucobacter</taxon>
    </lineage>
</organism>
<dbReference type="Proteomes" id="UP000291832">
    <property type="component" value="Unassembled WGS sequence"/>
</dbReference>
<proteinExistence type="inferred from homology"/>
<keyword evidence="2" id="KW-0812">Transmembrane</keyword>
<dbReference type="Pfam" id="PF06738">
    <property type="entry name" value="ThrE"/>
    <property type="match status" value="1"/>
</dbReference>
<evidence type="ECO:0000256" key="2">
    <source>
        <dbReference type="SAM" id="Phobius"/>
    </source>
</evidence>
<dbReference type="PANTHER" id="PTHR31082">
    <property type="entry name" value="PHEROMONE-REGULATED MEMBRANE PROTEIN 10"/>
    <property type="match status" value="1"/>
</dbReference>
<feature type="transmembrane region" description="Helical" evidence="2">
    <location>
        <begin position="316"/>
        <end position="335"/>
    </location>
</feature>
<feature type="transmembrane region" description="Helical" evidence="2">
    <location>
        <begin position="398"/>
        <end position="419"/>
    </location>
</feature>
<keyword evidence="5" id="KW-1185">Reference proteome</keyword>
<dbReference type="PANTHER" id="PTHR31082:SF4">
    <property type="entry name" value="PHEROMONE-REGULATED MEMBRANE PROTEIN 10"/>
    <property type="match status" value="1"/>
</dbReference>
<feature type="transmembrane region" description="Helical" evidence="2">
    <location>
        <begin position="253"/>
        <end position="278"/>
    </location>
</feature>
<evidence type="ECO:0000313" key="4">
    <source>
        <dbReference type="EMBL" id="RZT64707.1"/>
    </source>
</evidence>
<accession>A0A4Q7TWL6</accession>
<feature type="transmembrane region" description="Helical" evidence="2">
    <location>
        <begin position="189"/>
        <end position="209"/>
    </location>
</feature>
<protein>
    <submittedName>
        <fullName evidence="4">Uncharacterized membrane protein YjjP (DUF1212 family)</fullName>
    </submittedName>
</protein>
<feature type="transmembrane region" description="Helical" evidence="2">
    <location>
        <begin position="365"/>
        <end position="386"/>
    </location>
</feature>
<dbReference type="EMBL" id="SHKI01000005">
    <property type="protein sequence ID" value="RZT64707.1"/>
    <property type="molecule type" value="Genomic_DNA"/>
</dbReference>
<dbReference type="RefSeq" id="WP_198677538.1">
    <property type="nucleotide sequence ID" value="NZ_QYAG01000001.1"/>
</dbReference>
<feature type="transmembrane region" description="Helical" evidence="2">
    <location>
        <begin position="164"/>
        <end position="182"/>
    </location>
</feature>
<gene>
    <name evidence="4" type="ORF">EV139_2130</name>
</gene>
<evidence type="ECO:0000256" key="1">
    <source>
        <dbReference type="ARBA" id="ARBA00034125"/>
    </source>
</evidence>
<dbReference type="InterPro" id="IPR010619">
    <property type="entry name" value="ThrE-like_N"/>
</dbReference>
<sequence length="439" mass="45556">MSLRRTRLQRALAAIAPEHSDEHARAEQSPRLIELLGLLGQALLAGSQPTNEVAATLSSLARVYGRPGVRVVVLPTVVLIEDPGVARDAPSIFEVTQSTLRLDQVADIERLIARAAHDRTDPASAIQRAQEIIAAPPRFGFWRSLLGHTLLAVGFGLVMNPIPAALPVYAILGLAIGALVLLGSRVRTLSLVLPVLAAFTATAVIGLIAPDLGSGSTLSLVTPALASLLPGLTLTIAAVELTNGQIIAGASRLVYGLATLALLAFGLYVGIVVTGISHPHTSSAPHLGPWAPWVGVVLVAVGYYLYSVAPKRSLPWILFALALAYAAQLLGHTLLGPTLSGLVGALIAVPAIYLVAHFPSAPPPGVMLTCAYWMMVPGTMGFIGLTEAVSGTAGGGGILMQTAGAVLSIAIGMIIGTGLSRDTGAFARAWQRERTHHLS</sequence>
<dbReference type="GO" id="GO:0022857">
    <property type="term" value="F:transmembrane transporter activity"/>
    <property type="evidence" value="ECO:0007669"/>
    <property type="project" value="InterPro"/>
</dbReference>
<comment type="similarity">
    <text evidence="1">Belongs to the ThrE exporter (TC 2.A.79) family.</text>
</comment>
<evidence type="ECO:0000259" key="3">
    <source>
        <dbReference type="Pfam" id="PF06738"/>
    </source>
</evidence>
<comment type="caution">
    <text evidence="4">The sequence shown here is derived from an EMBL/GenBank/DDBJ whole genome shotgun (WGS) entry which is preliminary data.</text>
</comment>
<name>A0A4Q7TWL6_9MICO</name>
<feature type="transmembrane region" description="Helical" evidence="2">
    <location>
        <begin position="221"/>
        <end position="241"/>
    </location>
</feature>
<dbReference type="AlphaFoldDB" id="A0A4Q7TWL6"/>
<evidence type="ECO:0000313" key="5">
    <source>
        <dbReference type="Proteomes" id="UP000291832"/>
    </source>
</evidence>
<dbReference type="InterPro" id="IPR051361">
    <property type="entry name" value="ThrE/Ser_Exporter"/>
</dbReference>
<feature type="transmembrane region" description="Helical" evidence="2">
    <location>
        <begin position="140"/>
        <end position="158"/>
    </location>
</feature>
<keyword evidence="2" id="KW-0472">Membrane</keyword>
<feature type="domain" description="Threonine/serine exporter-like N-terminal" evidence="3">
    <location>
        <begin position="36"/>
        <end position="272"/>
    </location>
</feature>
<keyword evidence="2" id="KW-1133">Transmembrane helix</keyword>
<reference evidence="4 5" key="1">
    <citation type="journal article" date="2015" name="Stand. Genomic Sci.">
        <title>Genomic Encyclopedia of Bacterial and Archaeal Type Strains, Phase III: the genomes of soil and plant-associated and newly described type strains.</title>
        <authorList>
            <person name="Whitman W.B."/>
            <person name="Woyke T."/>
            <person name="Klenk H.P."/>
            <person name="Zhou Y."/>
            <person name="Lilburn T.G."/>
            <person name="Beck B.J."/>
            <person name="De Vos P."/>
            <person name="Vandamme P."/>
            <person name="Eisen J.A."/>
            <person name="Garrity G."/>
            <person name="Hugenholtz P."/>
            <person name="Kyrpides N.C."/>
        </authorList>
    </citation>
    <scope>NUCLEOTIDE SEQUENCE [LARGE SCALE GENOMIC DNA]</scope>
    <source>
        <strain evidence="4 5">RF6</strain>
    </source>
</reference>